<reference evidence="7" key="2">
    <citation type="submission" date="2015-01" db="EMBL/GenBank/DDBJ databases">
        <title>Evolutionary Origins and Diversification of the Mycorrhizal Mutualists.</title>
        <authorList>
            <consortium name="DOE Joint Genome Institute"/>
            <consortium name="Mycorrhizal Genomics Consortium"/>
            <person name="Kohler A."/>
            <person name="Kuo A."/>
            <person name="Nagy L.G."/>
            <person name="Floudas D."/>
            <person name="Copeland A."/>
            <person name="Barry K.W."/>
            <person name="Cichocki N."/>
            <person name="Veneault-Fourrey C."/>
            <person name="LaButti K."/>
            <person name="Lindquist E.A."/>
            <person name="Lipzen A."/>
            <person name="Lundell T."/>
            <person name="Morin E."/>
            <person name="Murat C."/>
            <person name="Riley R."/>
            <person name="Ohm R."/>
            <person name="Sun H."/>
            <person name="Tunlid A."/>
            <person name="Henrissat B."/>
            <person name="Grigoriev I.V."/>
            <person name="Hibbett D.S."/>
            <person name="Martin F."/>
        </authorList>
    </citation>
    <scope>NUCLEOTIDE SEQUENCE [LARGE SCALE GENOMIC DNA]</scope>
    <source>
        <strain evidence="7">MAFF 305830</strain>
    </source>
</reference>
<protein>
    <recommendedName>
        <fullName evidence="5">PNPLA domain-containing protein</fullName>
    </recommendedName>
</protein>
<dbReference type="GO" id="GO:0019369">
    <property type="term" value="P:arachidonate metabolic process"/>
    <property type="evidence" value="ECO:0007669"/>
    <property type="project" value="TreeGrafter"/>
</dbReference>
<evidence type="ECO:0000256" key="4">
    <source>
        <dbReference type="PROSITE-ProRule" id="PRU01161"/>
    </source>
</evidence>
<dbReference type="GO" id="GO:0016042">
    <property type="term" value="P:lipid catabolic process"/>
    <property type="evidence" value="ECO:0007669"/>
    <property type="project" value="UniProtKB-KW"/>
</dbReference>
<feature type="domain" description="PNPLA" evidence="5">
    <location>
        <begin position="9"/>
        <end position="206"/>
    </location>
</feature>
<comment type="caution">
    <text evidence="4">Lacks conserved residue(s) required for the propagation of feature annotation.</text>
</comment>
<dbReference type="OrthoDB" id="630895at2759"/>
<evidence type="ECO:0000256" key="2">
    <source>
        <dbReference type="ARBA" id="ARBA00022963"/>
    </source>
</evidence>
<accession>A0A0C3B9P5</accession>
<keyword evidence="1" id="KW-0378">Hydrolase</keyword>
<dbReference type="PROSITE" id="PS51635">
    <property type="entry name" value="PNPLA"/>
    <property type="match status" value="1"/>
</dbReference>
<evidence type="ECO:0000313" key="7">
    <source>
        <dbReference type="Proteomes" id="UP000054097"/>
    </source>
</evidence>
<keyword evidence="2" id="KW-0442">Lipid degradation</keyword>
<dbReference type="Pfam" id="PF01734">
    <property type="entry name" value="Patatin"/>
    <property type="match status" value="1"/>
</dbReference>
<evidence type="ECO:0000256" key="3">
    <source>
        <dbReference type="ARBA" id="ARBA00023098"/>
    </source>
</evidence>
<dbReference type="Proteomes" id="UP000054097">
    <property type="component" value="Unassembled WGS sequence"/>
</dbReference>
<keyword evidence="7" id="KW-1185">Reference proteome</keyword>
<evidence type="ECO:0000256" key="1">
    <source>
        <dbReference type="ARBA" id="ARBA00022801"/>
    </source>
</evidence>
<dbReference type="InterPro" id="IPR002641">
    <property type="entry name" value="PNPLA_dom"/>
</dbReference>
<dbReference type="GO" id="GO:0016020">
    <property type="term" value="C:membrane"/>
    <property type="evidence" value="ECO:0007669"/>
    <property type="project" value="TreeGrafter"/>
</dbReference>
<organism evidence="6 7">
    <name type="scientific">Serendipita vermifera MAFF 305830</name>
    <dbReference type="NCBI Taxonomy" id="933852"/>
    <lineage>
        <taxon>Eukaryota</taxon>
        <taxon>Fungi</taxon>
        <taxon>Dikarya</taxon>
        <taxon>Basidiomycota</taxon>
        <taxon>Agaricomycotina</taxon>
        <taxon>Agaricomycetes</taxon>
        <taxon>Sebacinales</taxon>
        <taxon>Serendipitaceae</taxon>
        <taxon>Serendipita</taxon>
    </lineage>
</organism>
<name>A0A0C3B9P5_SERVB</name>
<evidence type="ECO:0000259" key="5">
    <source>
        <dbReference type="PROSITE" id="PS51635"/>
    </source>
</evidence>
<dbReference type="InterPro" id="IPR016035">
    <property type="entry name" value="Acyl_Trfase/lysoPLipase"/>
</dbReference>
<evidence type="ECO:0000313" key="6">
    <source>
        <dbReference type="EMBL" id="KIM28146.1"/>
    </source>
</evidence>
<reference evidence="6 7" key="1">
    <citation type="submission" date="2014-04" db="EMBL/GenBank/DDBJ databases">
        <authorList>
            <consortium name="DOE Joint Genome Institute"/>
            <person name="Kuo A."/>
            <person name="Zuccaro A."/>
            <person name="Kohler A."/>
            <person name="Nagy L.G."/>
            <person name="Floudas D."/>
            <person name="Copeland A."/>
            <person name="Barry K.W."/>
            <person name="Cichocki N."/>
            <person name="Veneault-Fourrey C."/>
            <person name="LaButti K."/>
            <person name="Lindquist E.A."/>
            <person name="Lipzen A."/>
            <person name="Lundell T."/>
            <person name="Morin E."/>
            <person name="Murat C."/>
            <person name="Sun H."/>
            <person name="Tunlid A."/>
            <person name="Henrissat B."/>
            <person name="Grigoriev I.V."/>
            <person name="Hibbett D.S."/>
            <person name="Martin F."/>
            <person name="Nordberg H.P."/>
            <person name="Cantor M.N."/>
            <person name="Hua S.X."/>
        </authorList>
    </citation>
    <scope>NUCLEOTIDE SEQUENCE [LARGE SCALE GENOMIC DNA]</scope>
    <source>
        <strain evidence="6 7">MAFF 305830</strain>
    </source>
</reference>
<dbReference type="PANTHER" id="PTHR24185">
    <property type="entry name" value="CALCIUM-INDEPENDENT PHOSPHOLIPASE A2-GAMMA"/>
    <property type="match status" value="1"/>
</dbReference>
<dbReference type="PANTHER" id="PTHR24185:SF1">
    <property type="entry name" value="CALCIUM-INDEPENDENT PHOSPHOLIPASE A2-GAMMA"/>
    <property type="match status" value="1"/>
</dbReference>
<dbReference type="AlphaFoldDB" id="A0A0C3B9P5"/>
<dbReference type="SUPFAM" id="SSF52151">
    <property type="entry name" value="FabD/lysophospholipase-like"/>
    <property type="match status" value="1"/>
</dbReference>
<dbReference type="GO" id="GO:0046486">
    <property type="term" value="P:glycerolipid metabolic process"/>
    <property type="evidence" value="ECO:0007669"/>
    <property type="project" value="UniProtKB-ARBA"/>
</dbReference>
<dbReference type="GO" id="GO:0047499">
    <property type="term" value="F:calcium-independent phospholipase A2 activity"/>
    <property type="evidence" value="ECO:0007669"/>
    <property type="project" value="TreeGrafter"/>
</dbReference>
<proteinExistence type="predicted"/>
<sequence>MVSDQLRLASFDGGGQRAFSQLIMMKRFMHQIRWKVYPNEPNRPMRPCDYFDLMAGSDTGGIIVILLVKLKLTVDEAISEFGTIIEEVYAKGIKPRERTERLKACMERLLTKRNFPLDLALENSRKSGHCLGFIMATASLHVSDKVRLRTYYAQSDPPSGINVIDAALATCASPQEFLPVTVGTGYEKCVYTGAGVGVNNPVRQILDETEHIFRGEPISILLSLGSGDPGVLALNSEKDDLGLYELMREMMIDCEREALEVRRQMGHFDYYFRFSVVQGMQKVDDRAEDLSWIAAQTNRYFKLKETVTDISNCIQKMTCDMKTDIPEETDPIHPHIQGAALVPVKEHSELASERGNNPEQSYFRNPSRRLAIMDALSVAKLVSLSPGLLFGDQSPHGAQPAPPASTKTWKETLYARWF</sequence>
<keyword evidence="3" id="KW-0443">Lipid metabolism</keyword>
<dbReference type="Gene3D" id="3.40.1090.10">
    <property type="entry name" value="Cytosolic phospholipase A2 catalytic domain"/>
    <property type="match status" value="1"/>
</dbReference>
<dbReference type="HOGENOM" id="CLU_000288_144_2_1"/>
<gene>
    <name evidence="6" type="ORF">M408DRAFT_23860</name>
</gene>
<dbReference type="EMBL" id="KN824294">
    <property type="protein sequence ID" value="KIM28146.1"/>
    <property type="molecule type" value="Genomic_DNA"/>
</dbReference>